<evidence type="ECO:0000313" key="3">
    <source>
        <dbReference type="Proteomes" id="UP000658127"/>
    </source>
</evidence>
<name>A0ABQ2KKX3_9NOCA</name>
<dbReference type="EMBL" id="BMNE01000004">
    <property type="protein sequence ID" value="GGN86580.1"/>
    <property type="molecule type" value="Genomic_DNA"/>
</dbReference>
<dbReference type="Proteomes" id="UP000658127">
    <property type="component" value="Unassembled WGS sequence"/>
</dbReference>
<evidence type="ECO:0000256" key="1">
    <source>
        <dbReference type="SAM" id="MobiDB-lite"/>
    </source>
</evidence>
<organism evidence="2 3">
    <name type="scientific">Nocardia rhizosphaerihabitans</name>
    <dbReference type="NCBI Taxonomy" id="1691570"/>
    <lineage>
        <taxon>Bacteria</taxon>
        <taxon>Bacillati</taxon>
        <taxon>Actinomycetota</taxon>
        <taxon>Actinomycetes</taxon>
        <taxon>Mycobacteriales</taxon>
        <taxon>Nocardiaceae</taxon>
        <taxon>Nocardia</taxon>
    </lineage>
</organism>
<feature type="region of interest" description="Disordered" evidence="1">
    <location>
        <begin position="39"/>
        <end position="60"/>
    </location>
</feature>
<comment type="caution">
    <text evidence="2">The sequence shown here is derived from an EMBL/GenBank/DDBJ whole genome shotgun (WGS) entry which is preliminary data.</text>
</comment>
<keyword evidence="3" id="KW-1185">Reference proteome</keyword>
<evidence type="ECO:0000313" key="2">
    <source>
        <dbReference type="EMBL" id="GGN86580.1"/>
    </source>
</evidence>
<sequence length="107" mass="11300">MPQRTTLVTYRFGPPVSSREAPPKIVSGRSDAIDKTWPRQGLAKRAPPHGCAGTGSGADDSTRLRVRSIAGNTATPIVHNDEARARLIRGGWGYDTGADDVVCTGNG</sequence>
<accession>A0ABQ2KKX3</accession>
<reference evidence="3" key="1">
    <citation type="journal article" date="2019" name="Int. J. Syst. Evol. Microbiol.">
        <title>The Global Catalogue of Microorganisms (GCM) 10K type strain sequencing project: providing services to taxonomists for standard genome sequencing and annotation.</title>
        <authorList>
            <consortium name="The Broad Institute Genomics Platform"/>
            <consortium name="The Broad Institute Genome Sequencing Center for Infectious Disease"/>
            <person name="Wu L."/>
            <person name="Ma J."/>
        </authorList>
    </citation>
    <scope>NUCLEOTIDE SEQUENCE [LARGE SCALE GENOMIC DNA]</scope>
    <source>
        <strain evidence="3">CGMCC 4.7329</strain>
    </source>
</reference>
<gene>
    <name evidence="2" type="ORF">GCM10011610_42040</name>
</gene>
<protein>
    <submittedName>
        <fullName evidence="2">Uncharacterized protein</fullName>
    </submittedName>
</protein>
<proteinExistence type="predicted"/>